<dbReference type="eggNOG" id="ENOG502Z941">
    <property type="taxonomic scope" value="Bacteria"/>
</dbReference>
<dbReference type="KEGG" id="pcr:Pcryo_1892"/>
<keyword evidence="2" id="KW-1185">Reference proteome</keyword>
<reference evidence="1" key="1">
    <citation type="submission" date="2006-03" db="EMBL/GenBank/DDBJ databases">
        <title>Complete sequence of chromosome of Psychrobacter cryohalolentis K5.</title>
        <authorList>
            <consortium name="US DOE Joint Genome Institute"/>
            <person name="Copeland A."/>
            <person name="Lucas S."/>
            <person name="Lapidus A."/>
            <person name="Barry K."/>
            <person name="Detter J.C."/>
            <person name="Glavina del Rio T."/>
            <person name="Hammon N."/>
            <person name="Israni S."/>
            <person name="Dalin E."/>
            <person name="Tice H."/>
            <person name="Pitluck S."/>
            <person name="Brettin T."/>
            <person name="Bruce D."/>
            <person name="Han C."/>
            <person name="Tapia R."/>
            <person name="Sims D.R."/>
            <person name="Gilna P."/>
            <person name="Schmutz J."/>
            <person name="Larimer F."/>
            <person name="Land M."/>
            <person name="Hauser L."/>
            <person name="Kyrpides N."/>
            <person name="Kim E."/>
            <person name="Richardson P."/>
        </authorList>
    </citation>
    <scope>NUCLEOTIDE SEQUENCE</scope>
    <source>
        <strain evidence="1">K5</strain>
    </source>
</reference>
<protein>
    <submittedName>
        <fullName evidence="1">Uncharacterized protein</fullName>
    </submittedName>
</protein>
<organism evidence="1 2">
    <name type="scientific">Psychrobacter cryohalolentis (strain ATCC BAA-1226 / DSM 17306 / VKM B-2378 / K5)</name>
    <dbReference type="NCBI Taxonomy" id="335284"/>
    <lineage>
        <taxon>Bacteria</taxon>
        <taxon>Pseudomonadati</taxon>
        <taxon>Pseudomonadota</taxon>
        <taxon>Gammaproteobacteria</taxon>
        <taxon>Moraxellales</taxon>
        <taxon>Moraxellaceae</taxon>
        <taxon>Psychrobacter</taxon>
    </lineage>
</organism>
<dbReference type="HOGENOM" id="CLU_1061275_0_0_6"/>
<sequence length="262" mass="30867">MNSTDAEYTDHKIFEELNYYASFYESLSNSVMSFSTKGTSAIANMDTYVYMSMRGTLESIDLVLKNGNLNDGYALLRKYYDSVMINAYTNLYINQNSEIADFYVAEINDWLHGKKPLPRMSKMAKYLKNSLFLSEVNELIDLNQRYEGIRNRCNDNMHYNFFSLVLLNDGRIYLKERSQHLEQLRKDVRNVFILNISYIFIINEHYMVSSDYLEHLEMGMTPPENSQYWVAPFIQEMLNKILLENRPDILELLKRSTNMELA</sequence>
<dbReference type="EMBL" id="CP000323">
    <property type="protein sequence ID" value="ABE75669.1"/>
    <property type="molecule type" value="Genomic_DNA"/>
</dbReference>
<dbReference type="Proteomes" id="UP000002425">
    <property type="component" value="Chromosome"/>
</dbReference>
<dbReference type="AlphaFoldDB" id="Q1Q9I4"/>
<evidence type="ECO:0000313" key="1">
    <source>
        <dbReference type="EMBL" id="ABE75669.1"/>
    </source>
</evidence>
<proteinExistence type="predicted"/>
<accession>Q1Q9I4</accession>
<dbReference type="RefSeq" id="WP_011514212.1">
    <property type="nucleotide sequence ID" value="NC_007969.1"/>
</dbReference>
<gene>
    <name evidence="1" type="ordered locus">Pcryo_1892</name>
</gene>
<evidence type="ECO:0000313" key="2">
    <source>
        <dbReference type="Proteomes" id="UP000002425"/>
    </source>
</evidence>
<name>Q1Q9I4_PSYCK</name>